<dbReference type="EMBL" id="SACY01000002">
    <property type="protein sequence ID" value="RVU25886.1"/>
    <property type="molecule type" value="Genomic_DNA"/>
</dbReference>
<organism evidence="5 6">
    <name type="scientific">Sandaracinomonas limnophila</name>
    <dbReference type="NCBI Taxonomy" id="1862386"/>
    <lineage>
        <taxon>Bacteria</taxon>
        <taxon>Pseudomonadati</taxon>
        <taxon>Bacteroidota</taxon>
        <taxon>Cytophagia</taxon>
        <taxon>Cytophagales</taxon>
        <taxon>Flectobacillaceae</taxon>
        <taxon>Sandaracinomonas</taxon>
    </lineage>
</organism>
<dbReference type="PIRSF" id="PIRSF001365">
    <property type="entry name" value="DHDPS"/>
    <property type="match status" value="1"/>
</dbReference>
<dbReference type="RefSeq" id="WP_127803191.1">
    <property type="nucleotide sequence ID" value="NZ_SACY01000002.1"/>
</dbReference>
<dbReference type="SUPFAM" id="SSF51569">
    <property type="entry name" value="Aldolase"/>
    <property type="match status" value="1"/>
</dbReference>
<protein>
    <submittedName>
        <fullName evidence="5">Dihydrodipicolinate synthase family protein</fullName>
    </submittedName>
</protein>
<comment type="caution">
    <text evidence="5">The sequence shown here is derived from an EMBL/GenBank/DDBJ whole genome shotgun (WGS) entry which is preliminary data.</text>
</comment>
<keyword evidence="2 3" id="KW-0456">Lyase</keyword>
<name>A0A437PUF7_9BACT</name>
<comment type="similarity">
    <text evidence="1 3">Belongs to the DapA family.</text>
</comment>
<dbReference type="PANTHER" id="PTHR12128:SF66">
    <property type="entry name" value="4-HYDROXY-2-OXOGLUTARATE ALDOLASE, MITOCHONDRIAL"/>
    <property type="match status" value="1"/>
</dbReference>
<sequence length="302" mass="34442">MNNWPIKGFIPVMLTPFTKAGQIDFPCLEKLTNWYIDNGAVALFANCLSSEMFELSEAEALAVVQTVVRVTNKRVPILAVGTIQGDLAEMVRFSTKLVEVGVDVIVVLNNVLSHEDDSEAYLIEKLEEFQIRFPDVPLGIYECPVPYKRLVPKETLQYLISKNRFVYFKDTSLSLESLSSRVEMCKETSLGIYEAYLGNSRESLRAGASGLTCIQGNYFPSLITWLHGNFEHPRALQVEGFFWKHFSLMHQAYPRAAKYCLQKQGIPMDIFTRRNVPDLSSEICLQLDEMLEEYHCLFKDLI</sequence>
<accession>A0A437PUF7</accession>
<reference evidence="5 6" key="1">
    <citation type="submission" date="2019-01" db="EMBL/GenBank/DDBJ databases">
        <authorList>
            <person name="Chen W.-M."/>
        </authorList>
    </citation>
    <scope>NUCLEOTIDE SEQUENCE [LARGE SCALE GENOMIC DNA]</scope>
    <source>
        <strain evidence="5 6">FSY-15</strain>
    </source>
</reference>
<evidence type="ECO:0000256" key="1">
    <source>
        <dbReference type="ARBA" id="ARBA00007592"/>
    </source>
</evidence>
<dbReference type="AlphaFoldDB" id="A0A437PUF7"/>
<dbReference type="SMART" id="SM01130">
    <property type="entry name" value="DHDPS"/>
    <property type="match status" value="1"/>
</dbReference>
<feature type="active site" description="Schiff-base intermediate with substrate" evidence="4">
    <location>
        <position position="169"/>
    </location>
</feature>
<evidence type="ECO:0000256" key="2">
    <source>
        <dbReference type="ARBA" id="ARBA00023239"/>
    </source>
</evidence>
<dbReference type="OrthoDB" id="9796205at2"/>
<feature type="active site" description="Proton donor/acceptor" evidence="4">
    <location>
        <position position="141"/>
    </location>
</feature>
<dbReference type="CDD" id="cd00408">
    <property type="entry name" value="DHDPS-like"/>
    <property type="match status" value="1"/>
</dbReference>
<dbReference type="InterPro" id="IPR002220">
    <property type="entry name" value="DapA-like"/>
</dbReference>
<gene>
    <name evidence="5" type="ORF">EOJ36_05565</name>
</gene>
<proteinExistence type="inferred from homology"/>
<evidence type="ECO:0000256" key="4">
    <source>
        <dbReference type="PIRSR" id="PIRSR001365-1"/>
    </source>
</evidence>
<dbReference type="InterPro" id="IPR013785">
    <property type="entry name" value="Aldolase_TIM"/>
</dbReference>
<dbReference type="GO" id="GO:0008840">
    <property type="term" value="F:4-hydroxy-tetrahydrodipicolinate synthase activity"/>
    <property type="evidence" value="ECO:0007669"/>
    <property type="project" value="TreeGrafter"/>
</dbReference>
<evidence type="ECO:0000256" key="3">
    <source>
        <dbReference type="PIRNR" id="PIRNR001365"/>
    </source>
</evidence>
<evidence type="ECO:0000313" key="6">
    <source>
        <dbReference type="Proteomes" id="UP000282832"/>
    </source>
</evidence>
<dbReference type="Proteomes" id="UP000282832">
    <property type="component" value="Unassembled WGS sequence"/>
</dbReference>
<dbReference type="Gene3D" id="3.20.20.70">
    <property type="entry name" value="Aldolase class I"/>
    <property type="match status" value="1"/>
</dbReference>
<dbReference type="Pfam" id="PF00701">
    <property type="entry name" value="DHDPS"/>
    <property type="match status" value="1"/>
</dbReference>
<keyword evidence="6" id="KW-1185">Reference proteome</keyword>
<evidence type="ECO:0000313" key="5">
    <source>
        <dbReference type="EMBL" id="RVU25886.1"/>
    </source>
</evidence>
<dbReference type="PANTHER" id="PTHR12128">
    <property type="entry name" value="DIHYDRODIPICOLINATE SYNTHASE"/>
    <property type="match status" value="1"/>
</dbReference>